<reference evidence="1" key="2">
    <citation type="journal article" date="2015" name="Data Brief">
        <title>Shoot transcriptome of the giant reed, Arundo donax.</title>
        <authorList>
            <person name="Barrero R.A."/>
            <person name="Guerrero F.D."/>
            <person name="Moolhuijzen P."/>
            <person name="Goolsby J.A."/>
            <person name="Tidwell J."/>
            <person name="Bellgard S.E."/>
            <person name="Bellgard M.I."/>
        </authorList>
    </citation>
    <scope>NUCLEOTIDE SEQUENCE</scope>
    <source>
        <tissue evidence="1">Shoot tissue taken approximately 20 cm above the soil surface</tissue>
    </source>
</reference>
<sequence>MKFSFLFAYFVQ</sequence>
<protein>
    <submittedName>
        <fullName evidence="1">Uncharacterized protein</fullName>
    </submittedName>
</protein>
<proteinExistence type="predicted"/>
<dbReference type="EMBL" id="GBRH01167662">
    <property type="protein sequence ID" value="JAE30234.1"/>
    <property type="molecule type" value="Transcribed_RNA"/>
</dbReference>
<evidence type="ECO:0000313" key="1">
    <source>
        <dbReference type="EMBL" id="JAE30234.1"/>
    </source>
</evidence>
<name>A0A0A9H359_ARUDO</name>
<reference evidence="1" key="1">
    <citation type="submission" date="2014-09" db="EMBL/GenBank/DDBJ databases">
        <authorList>
            <person name="Magalhaes I.L.F."/>
            <person name="Oliveira U."/>
            <person name="Santos F.R."/>
            <person name="Vidigal T.H.D.A."/>
            <person name="Brescovit A.D."/>
            <person name="Santos A.J."/>
        </authorList>
    </citation>
    <scope>NUCLEOTIDE SEQUENCE</scope>
    <source>
        <tissue evidence="1">Shoot tissue taken approximately 20 cm above the soil surface</tissue>
    </source>
</reference>
<accession>A0A0A9H359</accession>
<organism evidence="1">
    <name type="scientific">Arundo donax</name>
    <name type="common">Giant reed</name>
    <name type="synonym">Donax arundinaceus</name>
    <dbReference type="NCBI Taxonomy" id="35708"/>
    <lineage>
        <taxon>Eukaryota</taxon>
        <taxon>Viridiplantae</taxon>
        <taxon>Streptophyta</taxon>
        <taxon>Embryophyta</taxon>
        <taxon>Tracheophyta</taxon>
        <taxon>Spermatophyta</taxon>
        <taxon>Magnoliopsida</taxon>
        <taxon>Liliopsida</taxon>
        <taxon>Poales</taxon>
        <taxon>Poaceae</taxon>
        <taxon>PACMAD clade</taxon>
        <taxon>Arundinoideae</taxon>
        <taxon>Arundineae</taxon>
        <taxon>Arundo</taxon>
    </lineage>
</organism>